<dbReference type="Pfam" id="PF01895">
    <property type="entry name" value="PhoU"/>
    <property type="match status" value="1"/>
</dbReference>
<dbReference type="EMBL" id="CP041690">
    <property type="protein sequence ID" value="QEE19803.1"/>
    <property type="molecule type" value="Genomic_DNA"/>
</dbReference>
<dbReference type="PANTHER" id="PTHR10010:SF46">
    <property type="entry name" value="SODIUM-DEPENDENT PHOSPHATE TRANSPORT PROTEIN 2B"/>
    <property type="match status" value="1"/>
</dbReference>
<evidence type="ECO:0000256" key="3">
    <source>
        <dbReference type="ARBA" id="ARBA00022692"/>
    </source>
</evidence>
<sequence length="554" mass="59690">MYLTVVHLVAAIVLLIWAVRMVRTAVERSYSTQLRRVLAFASSSKLAAASSGATMAIALQSSTAAALLAIGFAGSGLMTASTGIAVQLGAALGSALVASILSLDLSWLTPLLIIAGGGLFLKGSARQTKQLGRLILGLAFTLISLQMMSEATAAWRDSPILAMGVGYLRNDLITAFLLAALLGWAIHSSVAAILLIASFSAHGLIPVEMSAALVLGVNTGGAVITVILTRAMDVRARRIALGNLVFQVLVAVALLLVLQFVRPPLEFMEAMPGSDVIVFHVAFNLFRVAVCLPFVSQMARFTERLLKPAPSDTMDVARLRQPALIREAKANPDTALASATRELLRMSELVEVMLQPVMDIYQTGDKVAIKQIKELEAEVNKSNSDIKLYLASLDWDSMDRDQKRRGQELTSFAINVEQAGDIVAKQLLKLAEQKCERNIKFSDQGWQELTDLHARVLGNMQLSLNVLVSEDRDSARQLIEEKDEIGAFERESIARHLTRLRAGTAASRESSDLHLETVHALKRINSALSGIAYSILSDSGDLLDSRLSKAAGAP</sequence>
<evidence type="ECO:0000256" key="2">
    <source>
        <dbReference type="ARBA" id="ARBA00022475"/>
    </source>
</evidence>
<keyword evidence="2" id="KW-1003">Cell membrane</keyword>
<dbReference type="PANTHER" id="PTHR10010">
    <property type="entry name" value="SOLUTE CARRIER FAMILY 34 SODIUM PHOSPHATE , MEMBER 2-RELATED"/>
    <property type="match status" value="1"/>
</dbReference>
<proteinExistence type="predicted"/>
<keyword evidence="3" id="KW-0812">Transmembrane</keyword>
<comment type="subcellular location">
    <subcellularLocation>
        <location evidence="1">Cell membrane</location>
        <topology evidence="1">Multi-pass membrane protein</topology>
    </subcellularLocation>
</comment>
<keyword evidence="7" id="KW-1185">Reference proteome</keyword>
<reference evidence="6 7" key="1">
    <citation type="journal article" date="2015" name="Int. J. Syst. Evol. Microbiol.">
        <title>Youhaiella tibetensis gen. nov., sp. nov., isolated from subsurface sediment.</title>
        <authorList>
            <person name="Wang Y.X."/>
            <person name="Huang F.Q."/>
            <person name="Nogi Y."/>
            <person name="Pang S.J."/>
            <person name="Wang P.K."/>
            <person name="Lv J."/>
        </authorList>
    </citation>
    <scope>NUCLEOTIDE SEQUENCE [LARGE SCALE GENOMIC DNA]</scope>
    <source>
        <strain evidence="7">fig4</strain>
    </source>
</reference>
<dbReference type="InterPro" id="IPR026022">
    <property type="entry name" value="PhoU_dom"/>
</dbReference>
<evidence type="ECO:0000313" key="6">
    <source>
        <dbReference type="EMBL" id="QEE19803.1"/>
    </source>
</evidence>
<dbReference type="InterPro" id="IPR038078">
    <property type="entry name" value="PhoU-like_sf"/>
</dbReference>
<dbReference type="Gene3D" id="1.20.58.220">
    <property type="entry name" value="Phosphate transport system protein phou homolog 2, domain 2"/>
    <property type="match status" value="1"/>
</dbReference>
<dbReference type="GO" id="GO:0005886">
    <property type="term" value="C:plasma membrane"/>
    <property type="evidence" value="ECO:0007669"/>
    <property type="project" value="UniProtKB-SubCell"/>
</dbReference>
<dbReference type="Pfam" id="PF02690">
    <property type="entry name" value="Na_Pi_cotrans"/>
    <property type="match status" value="1"/>
</dbReference>
<evidence type="ECO:0000313" key="7">
    <source>
        <dbReference type="Proteomes" id="UP000321062"/>
    </source>
</evidence>
<protein>
    <submittedName>
        <fullName evidence="6">Na/Pi cotransporter family protein</fullName>
    </submittedName>
</protein>
<evidence type="ECO:0000256" key="4">
    <source>
        <dbReference type="ARBA" id="ARBA00022989"/>
    </source>
</evidence>
<keyword evidence="4" id="KW-1133">Transmembrane helix</keyword>
<dbReference type="KEGG" id="yti:FNA67_06285"/>
<dbReference type="OrthoDB" id="5778511at2"/>
<dbReference type="GO" id="GO:0044341">
    <property type="term" value="P:sodium-dependent phosphate transport"/>
    <property type="evidence" value="ECO:0007669"/>
    <property type="project" value="InterPro"/>
</dbReference>
<dbReference type="InterPro" id="IPR003841">
    <property type="entry name" value="Na/Pi_transpt"/>
</dbReference>
<dbReference type="AlphaFoldDB" id="A0A5B9DKX1"/>
<dbReference type="NCBIfam" id="NF037997">
    <property type="entry name" value="Na_Pi_symport"/>
    <property type="match status" value="1"/>
</dbReference>
<dbReference type="GO" id="GO:0005436">
    <property type="term" value="F:sodium:phosphate symporter activity"/>
    <property type="evidence" value="ECO:0007669"/>
    <property type="project" value="InterPro"/>
</dbReference>
<dbReference type="SUPFAM" id="SSF109755">
    <property type="entry name" value="PhoU-like"/>
    <property type="match status" value="1"/>
</dbReference>
<dbReference type="Proteomes" id="UP000321062">
    <property type="component" value="Chromosome"/>
</dbReference>
<dbReference type="RefSeq" id="WP_147655433.1">
    <property type="nucleotide sequence ID" value="NZ_BMFM01000001.1"/>
</dbReference>
<organism evidence="6 7">
    <name type="scientific">Paradevosia tibetensis</name>
    <dbReference type="NCBI Taxonomy" id="1447062"/>
    <lineage>
        <taxon>Bacteria</taxon>
        <taxon>Pseudomonadati</taxon>
        <taxon>Pseudomonadota</taxon>
        <taxon>Alphaproteobacteria</taxon>
        <taxon>Hyphomicrobiales</taxon>
        <taxon>Devosiaceae</taxon>
        <taxon>Paradevosia</taxon>
    </lineage>
</organism>
<gene>
    <name evidence="6" type="ORF">FNA67_06285</name>
</gene>
<evidence type="ECO:0000256" key="1">
    <source>
        <dbReference type="ARBA" id="ARBA00004651"/>
    </source>
</evidence>
<name>A0A5B9DKX1_9HYPH</name>
<keyword evidence="5" id="KW-0472">Membrane</keyword>
<evidence type="ECO:0000256" key="5">
    <source>
        <dbReference type="ARBA" id="ARBA00023136"/>
    </source>
</evidence>
<accession>A0A5B9DKX1</accession>